<reference evidence="2" key="1">
    <citation type="submission" date="2018-11" db="EMBL/GenBank/DDBJ databases">
        <authorList>
            <consortium name="Genoscope - CEA"/>
            <person name="William W."/>
        </authorList>
    </citation>
    <scope>NUCLEOTIDE SEQUENCE</scope>
</reference>
<dbReference type="EMBL" id="LR031873">
    <property type="protein sequence ID" value="VDD16512.1"/>
    <property type="molecule type" value="Genomic_DNA"/>
</dbReference>
<keyword evidence="1" id="KW-0812">Transmembrane</keyword>
<evidence type="ECO:0000313" key="2">
    <source>
        <dbReference type="EMBL" id="VDD16512.1"/>
    </source>
</evidence>
<organism evidence="2">
    <name type="scientific">Brassica oleracea</name>
    <name type="common">Wild cabbage</name>
    <dbReference type="NCBI Taxonomy" id="3712"/>
    <lineage>
        <taxon>Eukaryota</taxon>
        <taxon>Viridiplantae</taxon>
        <taxon>Streptophyta</taxon>
        <taxon>Embryophyta</taxon>
        <taxon>Tracheophyta</taxon>
        <taxon>Spermatophyta</taxon>
        <taxon>Magnoliopsida</taxon>
        <taxon>eudicotyledons</taxon>
        <taxon>Gunneridae</taxon>
        <taxon>Pentapetalae</taxon>
        <taxon>rosids</taxon>
        <taxon>malvids</taxon>
        <taxon>Brassicales</taxon>
        <taxon>Brassicaceae</taxon>
        <taxon>Brassiceae</taxon>
        <taxon>Brassica</taxon>
    </lineage>
</organism>
<proteinExistence type="predicted"/>
<feature type="transmembrane region" description="Helical" evidence="1">
    <location>
        <begin position="45"/>
        <end position="66"/>
    </location>
</feature>
<accession>A0A3P6D7K4</accession>
<sequence length="91" mass="10442">MEDNSILHIWDLHLRDQQECSMATILTILSTIQHKVAIKLKLKHIIMVSAFDTLLLLLLLFCNTLTCLISNSVPSLLHHQSSPSQPLWLYH</sequence>
<protein>
    <submittedName>
        <fullName evidence="2">Uncharacterized protein</fullName>
    </submittedName>
</protein>
<dbReference type="AlphaFoldDB" id="A0A3P6D7K4"/>
<evidence type="ECO:0000256" key="1">
    <source>
        <dbReference type="SAM" id="Phobius"/>
    </source>
</evidence>
<gene>
    <name evidence="2" type="ORF">BOLC4T28729H</name>
</gene>
<keyword evidence="1" id="KW-0472">Membrane</keyword>
<keyword evidence="1" id="KW-1133">Transmembrane helix</keyword>
<name>A0A3P6D7K4_BRAOL</name>